<organism evidence="3 4">
    <name type="scientific">SAR86 cluster bacterium BACL1 MAG-120920-bin57</name>
    <dbReference type="NCBI Taxonomy" id="1655571"/>
    <lineage>
        <taxon>Bacteria</taxon>
        <taxon>Pseudomonadati</taxon>
        <taxon>Pseudomonadota</taxon>
        <taxon>Gammaproteobacteria</taxon>
        <taxon>SAR86 cluster</taxon>
    </lineage>
</organism>
<dbReference type="Proteomes" id="UP000050874">
    <property type="component" value="Unassembled WGS sequence"/>
</dbReference>
<sequence length="136" mass="15772">MKPQFKCNDLFCKVHVEDTDFQGVVYHANYLKYFERARSEFLIEHEISQAQALQAQESFIVKKLDVEFFYPAVLDDNLIIYSTAVLLSKARMHFLQSVRTQKNDILIVNGVVEVCYFDAAKSKPKAFPKNLLALFE</sequence>
<dbReference type="CDD" id="cd00586">
    <property type="entry name" value="4HBT"/>
    <property type="match status" value="1"/>
</dbReference>
<comment type="caution">
    <text evidence="3">The sequence shown here is derived from an EMBL/GenBank/DDBJ whole genome shotgun (WGS) entry which is preliminary data.</text>
</comment>
<dbReference type="EMBL" id="LIAV01000129">
    <property type="protein sequence ID" value="KRO40350.1"/>
    <property type="molecule type" value="Genomic_DNA"/>
</dbReference>
<dbReference type="Gene3D" id="3.10.129.10">
    <property type="entry name" value="Hotdog Thioesterase"/>
    <property type="match status" value="1"/>
</dbReference>
<accession>A0A0R2PQP2</accession>
<reference evidence="4" key="1">
    <citation type="submission" date="2015-10" db="EMBL/GenBank/DDBJ databases">
        <title>Metagenome-Assembled Genomes uncover a global brackish microbiome.</title>
        <authorList>
            <person name="Hugerth L.W."/>
            <person name="Larsson J."/>
            <person name="Alneberg J."/>
            <person name="Lindh M.V."/>
            <person name="Legrand C."/>
            <person name="Pinhassi J."/>
            <person name="Andersson A."/>
        </authorList>
    </citation>
    <scope>NUCLEOTIDE SEQUENCE [LARGE SCALE GENOMIC DNA]</scope>
</reference>
<dbReference type="InterPro" id="IPR029069">
    <property type="entry name" value="HotDog_dom_sf"/>
</dbReference>
<evidence type="ECO:0000256" key="2">
    <source>
        <dbReference type="ARBA" id="ARBA00022801"/>
    </source>
</evidence>
<dbReference type="GO" id="GO:0047617">
    <property type="term" value="F:fatty acyl-CoA hydrolase activity"/>
    <property type="evidence" value="ECO:0007669"/>
    <property type="project" value="TreeGrafter"/>
</dbReference>
<dbReference type="FunFam" id="3.10.129.10:FF:000004">
    <property type="entry name" value="Tol-pal system-associated acyl-CoA thioesterase"/>
    <property type="match status" value="1"/>
</dbReference>
<evidence type="ECO:0000313" key="3">
    <source>
        <dbReference type="EMBL" id="KRO40350.1"/>
    </source>
</evidence>
<evidence type="ECO:0000256" key="1">
    <source>
        <dbReference type="ARBA" id="ARBA00005953"/>
    </source>
</evidence>
<dbReference type="InterPro" id="IPR006684">
    <property type="entry name" value="YbgC/YbaW"/>
</dbReference>
<dbReference type="SUPFAM" id="SSF54637">
    <property type="entry name" value="Thioesterase/thiol ester dehydrase-isomerase"/>
    <property type="match status" value="1"/>
</dbReference>
<keyword evidence="2" id="KW-0378">Hydrolase</keyword>
<protein>
    <submittedName>
        <fullName evidence="3">Uncharacterized protein</fullName>
    </submittedName>
</protein>
<dbReference type="PIRSF" id="PIRSF003230">
    <property type="entry name" value="YbgC"/>
    <property type="match status" value="1"/>
</dbReference>
<name>A0A0R2PQP2_9GAMM</name>
<dbReference type="AlphaFoldDB" id="A0A0R2PQP2"/>
<dbReference type="PANTHER" id="PTHR31793">
    <property type="entry name" value="4-HYDROXYBENZOYL-COA THIOESTERASE FAMILY MEMBER"/>
    <property type="match status" value="1"/>
</dbReference>
<dbReference type="NCBIfam" id="TIGR00051">
    <property type="entry name" value="YbgC/FadM family acyl-CoA thioesterase"/>
    <property type="match status" value="1"/>
</dbReference>
<dbReference type="Pfam" id="PF13279">
    <property type="entry name" value="4HBT_2"/>
    <property type="match status" value="1"/>
</dbReference>
<dbReference type="PANTHER" id="PTHR31793:SF37">
    <property type="entry name" value="ACYL-COA THIOESTER HYDROLASE YBGC"/>
    <property type="match status" value="1"/>
</dbReference>
<gene>
    <name evidence="3" type="ORF">ABR63_04335</name>
</gene>
<proteinExistence type="inferred from homology"/>
<evidence type="ECO:0000313" key="4">
    <source>
        <dbReference type="Proteomes" id="UP000050874"/>
    </source>
</evidence>
<comment type="similarity">
    <text evidence="1">Belongs to the 4-hydroxybenzoyl-CoA thioesterase family.</text>
</comment>
<dbReference type="InterPro" id="IPR050563">
    <property type="entry name" value="4-hydroxybenzoyl-CoA_TE"/>
</dbReference>